<keyword evidence="5 8" id="KW-0472">Membrane</keyword>
<evidence type="ECO:0000313" key="9">
    <source>
        <dbReference type="EMBL" id="KAJ9580702.1"/>
    </source>
</evidence>
<evidence type="ECO:0000256" key="1">
    <source>
        <dbReference type="ARBA" id="ARBA00004651"/>
    </source>
</evidence>
<sequence length="503" mass="58390">MLKDLSSNDGYTFHQFQGFIFILLQNNLFDIKYSRIMSNLSLPKARILVIVLGITTNKQIVFDFLVEFSLHKAVVLLQNEIEDFEILSWSRDDCGDFKNITFLTSCNQVSKTFDMQRVIERPKTYKGCTFNLLGIHEPPFCVRNKLEFVTSGIELKLLQYIASHFNFSIIQYSAEYFYRKNLISFGINIHFPISTSLFVETYYTQTYTWFVPRVRSHPHSSNVTRVFKMDTWACILFSLIIVTALLKFLDIFHCEDTIKCFLNTWAILLSVAVKEVPTYISVRILFFSWLILSIALTTVFKSFMTSFFIDPGKGHQIDTVEELQKSDLVLSLGLKDYGFSCWQTLLENVSRFLIFSNECSMFKYSIMKSNVAILISEEMFLYNFGSLGLLNRTYYFHKFSNGVINVYRSINMDITSPYLPQVNIIIKRLVESGIVEKLVDNSVDPSGMWKKIKSGHSILEDYNPLSLFHLSSSFFYLCFGFTLSFLVFVAEIIINYCVNHCKY</sequence>
<reference evidence="9" key="2">
    <citation type="submission" date="2023-05" db="EMBL/GenBank/DDBJ databases">
        <authorList>
            <person name="Fouks B."/>
        </authorList>
    </citation>
    <scope>NUCLEOTIDE SEQUENCE</scope>
    <source>
        <strain evidence="9">Stay&amp;Tobe</strain>
        <tissue evidence="9">Testes</tissue>
    </source>
</reference>
<accession>A0AAD7ZI11</accession>
<keyword evidence="7" id="KW-0325">Glycoprotein</keyword>
<feature type="transmembrane region" description="Helical" evidence="8">
    <location>
        <begin position="229"/>
        <end position="249"/>
    </location>
</feature>
<dbReference type="EMBL" id="JASPKZ010008196">
    <property type="protein sequence ID" value="KAJ9580702.1"/>
    <property type="molecule type" value="Genomic_DNA"/>
</dbReference>
<feature type="transmembrane region" description="Helical" evidence="8">
    <location>
        <begin position="474"/>
        <end position="498"/>
    </location>
</feature>
<evidence type="ECO:0000313" key="10">
    <source>
        <dbReference type="Proteomes" id="UP001233999"/>
    </source>
</evidence>
<keyword evidence="10" id="KW-1185">Reference proteome</keyword>
<name>A0AAD7ZI11_DIPPU</name>
<evidence type="ECO:0000256" key="7">
    <source>
        <dbReference type="ARBA" id="ARBA00023180"/>
    </source>
</evidence>
<reference evidence="9" key="1">
    <citation type="journal article" date="2023" name="IScience">
        <title>Live-bearing cockroach genome reveals convergent evolutionary mechanisms linked to viviparity in insects and beyond.</title>
        <authorList>
            <person name="Fouks B."/>
            <person name="Harrison M.C."/>
            <person name="Mikhailova A.A."/>
            <person name="Marchal E."/>
            <person name="English S."/>
            <person name="Carruthers M."/>
            <person name="Jennings E.C."/>
            <person name="Chiamaka E.L."/>
            <person name="Frigard R.A."/>
            <person name="Pippel M."/>
            <person name="Attardo G.M."/>
            <person name="Benoit J.B."/>
            <person name="Bornberg-Bauer E."/>
            <person name="Tobe S.S."/>
        </authorList>
    </citation>
    <scope>NUCLEOTIDE SEQUENCE</scope>
    <source>
        <strain evidence="9">Stay&amp;Tobe</strain>
    </source>
</reference>
<evidence type="ECO:0000256" key="8">
    <source>
        <dbReference type="SAM" id="Phobius"/>
    </source>
</evidence>
<dbReference type="PANTHER" id="PTHR42643:SF24">
    <property type="entry name" value="IONOTROPIC RECEPTOR 60A"/>
    <property type="match status" value="1"/>
</dbReference>
<keyword evidence="3 8" id="KW-0812">Transmembrane</keyword>
<dbReference type="AlphaFoldDB" id="A0AAD7ZI11"/>
<dbReference type="InterPro" id="IPR052192">
    <property type="entry name" value="Insect_Ionotropic_Sensory_Rcpt"/>
</dbReference>
<evidence type="ECO:0000256" key="6">
    <source>
        <dbReference type="ARBA" id="ARBA00023170"/>
    </source>
</evidence>
<dbReference type="GO" id="GO:0005886">
    <property type="term" value="C:plasma membrane"/>
    <property type="evidence" value="ECO:0007669"/>
    <property type="project" value="UniProtKB-SubCell"/>
</dbReference>
<organism evidence="9 10">
    <name type="scientific">Diploptera punctata</name>
    <name type="common">Pacific beetle cockroach</name>
    <dbReference type="NCBI Taxonomy" id="6984"/>
    <lineage>
        <taxon>Eukaryota</taxon>
        <taxon>Metazoa</taxon>
        <taxon>Ecdysozoa</taxon>
        <taxon>Arthropoda</taxon>
        <taxon>Hexapoda</taxon>
        <taxon>Insecta</taxon>
        <taxon>Pterygota</taxon>
        <taxon>Neoptera</taxon>
        <taxon>Polyneoptera</taxon>
        <taxon>Dictyoptera</taxon>
        <taxon>Blattodea</taxon>
        <taxon>Blaberoidea</taxon>
        <taxon>Blaberidae</taxon>
        <taxon>Diplopterinae</taxon>
        <taxon>Diploptera</taxon>
    </lineage>
</organism>
<keyword evidence="2" id="KW-1003">Cell membrane</keyword>
<feature type="transmembrane region" description="Helical" evidence="8">
    <location>
        <begin position="286"/>
        <end position="309"/>
    </location>
</feature>
<comment type="caution">
    <text evidence="9">The sequence shown here is derived from an EMBL/GenBank/DDBJ whole genome shotgun (WGS) entry which is preliminary data.</text>
</comment>
<keyword evidence="4 8" id="KW-1133">Transmembrane helix</keyword>
<comment type="subcellular location">
    <subcellularLocation>
        <location evidence="1">Cell membrane</location>
        <topology evidence="1">Multi-pass membrane protein</topology>
    </subcellularLocation>
</comment>
<dbReference type="PANTHER" id="PTHR42643">
    <property type="entry name" value="IONOTROPIC RECEPTOR 20A-RELATED"/>
    <property type="match status" value="1"/>
</dbReference>
<evidence type="ECO:0000256" key="3">
    <source>
        <dbReference type="ARBA" id="ARBA00022692"/>
    </source>
</evidence>
<protein>
    <submittedName>
        <fullName evidence="9">Uncharacterized protein</fullName>
    </submittedName>
</protein>
<keyword evidence="6" id="KW-0675">Receptor</keyword>
<evidence type="ECO:0000256" key="2">
    <source>
        <dbReference type="ARBA" id="ARBA00022475"/>
    </source>
</evidence>
<dbReference type="Proteomes" id="UP001233999">
    <property type="component" value="Unassembled WGS sequence"/>
</dbReference>
<dbReference type="Gene3D" id="1.10.287.70">
    <property type="match status" value="1"/>
</dbReference>
<evidence type="ECO:0000256" key="4">
    <source>
        <dbReference type="ARBA" id="ARBA00022989"/>
    </source>
</evidence>
<gene>
    <name evidence="9" type="ORF">L9F63_024122</name>
</gene>
<evidence type="ECO:0000256" key="5">
    <source>
        <dbReference type="ARBA" id="ARBA00023136"/>
    </source>
</evidence>
<feature type="transmembrane region" description="Helical" evidence="8">
    <location>
        <begin position="371"/>
        <end position="390"/>
    </location>
</feature>
<proteinExistence type="predicted"/>